<keyword evidence="2" id="KW-1133">Transmembrane helix</keyword>
<dbReference type="AlphaFoldDB" id="A0A7J9NK49"/>
<name>A0A7J9NK49_METMI</name>
<proteinExistence type="predicted"/>
<keyword evidence="2" id="KW-0812">Transmembrane</keyword>
<evidence type="ECO:0000256" key="1">
    <source>
        <dbReference type="SAM" id="Coils"/>
    </source>
</evidence>
<evidence type="ECO:0000313" key="4">
    <source>
        <dbReference type="Proteomes" id="UP000563838"/>
    </source>
</evidence>
<feature type="transmembrane region" description="Helical" evidence="2">
    <location>
        <begin position="7"/>
        <end position="27"/>
    </location>
</feature>
<gene>
    <name evidence="3" type="ORF">HNP87_001482</name>
</gene>
<evidence type="ECO:0000256" key="2">
    <source>
        <dbReference type="SAM" id="Phobius"/>
    </source>
</evidence>
<dbReference type="RefSeq" id="WP_181488800.1">
    <property type="nucleotide sequence ID" value="NZ_JACDUI010000002.1"/>
</dbReference>
<comment type="caution">
    <text evidence="3">The sequence shown here is derived from an EMBL/GenBank/DDBJ whole genome shotgun (WGS) entry which is preliminary data.</text>
</comment>
<sequence>MRDIFKISAVLFSTLGVAVYVFNYGLYDTYKSLFLTIEHIGTFAAAIFALAVIYKMNDQLEEMKKQRFELEVQSEELVLQRAELKKPELIVNLIQDKENFGIMHLYLENIGGGIAKNVEIRFSDEINNNFEDILHNKVSELPIFSRTINFLAPTQRKLLFTINSFDQIPELSDIVFKFKIICDHYIRHLEVDLFELKTYVGYSNNNQIGRYLNRINDNLSKTNQHLNTMSKNVKNLQPDFKMDDKNVENFKTAGLVLDKISKICKKNSKNQMDSRILKTQLNMSNDKLNPALEFLETMGYLKLRFVLGSHDEEGFCLIWVLKRDFTKKE</sequence>
<dbReference type="EMBL" id="JACDUI010000002">
    <property type="protein sequence ID" value="MBA2840950.1"/>
    <property type="molecule type" value="Genomic_DNA"/>
</dbReference>
<feature type="transmembrane region" description="Helical" evidence="2">
    <location>
        <begin position="33"/>
        <end position="54"/>
    </location>
</feature>
<reference evidence="3 4" key="1">
    <citation type="submission" date="2020-07" db="EMBL/GenBank/DDBJ databases">
        <title>Genomic Encyclopedia of Type Strains, Phase IV (KMG-V): Genome sequencing to study the core and pangenomes of soil and plant-associated prokaryotes.</title>
        <authorList>
            <person name="Whitman W."/>
        </authorList>
    </citation>
    <scope>NUCLEOTIDE SEQUENCE [LARGE SCALE GENOMIC DNA]</scope>
    <source>
        <strain evidence="3 4">A4</strain>
    </source>
</reference>
<accession>A0A7J9NK49</accession>
<evidence type="ECO:0000313" key="3">
    <source>
        <dbReference type="EMBL" id="MBA2840950.1"/>
    </source>
</evidence>
<feature type="coiled-coil region" evidence="1">
    <location>
        <begin position="53"/>
        <end position="85"/>
    </location>
</feature>
<keyword evidence="1" id="KW-0175">Coiled coil</keyword>
<protein>
    <submittedName>
        <fullName evidence="3">Uncharacterized protein</fullName>
    </submittedName>
</protein>
<organism evidence="3 4">
    <name type="scientific">Methanococcus maripaludis</name>
    <name type="common">Methanococcus deltae</name>
    <dbReference type="NCBI Taxonomy" id="39152"/>
    <lineage>
        <taxon>Archaea</taxon>
        <taxon>Methanobacteriati</taxon>
        <taxon>Methanobacteriota</taxon>
        <taxon>Methanomada group</taxon>
        <taxon>Methanococci</taxon>
        <taxon>Methanococcales</taxon>
        <taxon>Methanococcaceae</taxon>
        <taxon>Methanococcus</taxon>
    </lineage>
</organism>
<dbReference type="Proteomes" id="UP000563838">
    <property type="component" value="Unassembled WGS sequence"/>
</dbReference>
<keyword evidence="2" id="KW-0472">Membrane</keyword>